<dbReference type="RefSeq" id="WP_093029715.1">
    <property type="nucleotide sequence ID" value="NZ_FNNZ01000005.1"/>
</dbReference>
<comment type="subcellular location">
    <subcellularLocation>
        <location evidence="1">Periplasm</location>
    </subcellularLocation>
</comment>
<dbReference type="PANTHER" id="PTHR33751:SF9">
    <property type="entry name" value="CYTOCHROME C4"/>
    <property type="match status" value="1"/>
</dbReference>
<evidence type="ECO:0000256" key="11">
    <source>
        <dbReference type="PIRSR" id="PIRSR000005-1"/>
    </source>
</evidence>
<feature type="binding site" description="axial binding residue" evidence="12">
    <location>
        <position position="147"/>
    </location>
    <ligand>
        <name>heme c</name>
        <dbReference type="ChEBI" id="CHEBI:61717"/>
        <label>2</label>
    </ligand>
    <ligandPart>
        <name>Fe</name>
        <dbReference type="ChEBI" id="CHEBI:18248"/>
    </ligandPart>
</feature>
<organism evidence="15 16">
    <name type="scientific">Thiocapsa roseopersicina</name>
    <dbReference type="NCBI Taxonomy" id="1058"/>
    <lineage>
        <taxon>Bacteria</taxon>
        <taxon>Pseudomonadati</taxon>
        <taxon>Pseudomonadota</taxon>
        <taxon>Gammaproteobacteria</taxon>
        <taxon>Chromatiales</taxon>
        <taxon>Chromatiaceae</taxon>
        <taxon>Thiocapsa</taxon>
    </lineage>
</organism>
<dbReference type="InterPro" id="IPR008168">
    <property type="entry name" value="Cyt_C_IC"/>
</dbReference>
<evidence type="ECO:0000259" key="14">
    <source>
        <dbReference type="PROSITE" id="PS51007"/>
    </source>
</evidence>
<evidence type="ECO:0000256" key="13">
    <source>
        <dbReference type="SAM" id="SignalP"/>
    </source>
</evidence>
<evidence type="ECO:0000256" key="7">
    <source>
        <dbReference type="ARBA" id="ARBA00022982"/>
    </source>
</evidence>
<comment type="PTM">
    <text evidence="11">Binds 2 heme c groups covalently per subunit.</text>
</comment>
<dbReference type="SUPFAM" id="SSF46626">
    <property type="entry name" value="Cytochrome c"/>
    <property type="match status" value="2"/>
</dbReference>
<protein>
    <recommendedName>
        <fullName evidence="10">Cytochrome c4</fullName>
    </recommendedName>
</protein>
<dbReference type="OrthoDB" id="9773456at2"/>
<feature type="binding site" description="covalent" evidence="11">
    <location>
        <position position="146"/>
    </location>
    <ligand>
        <name>heme c</name>
        <dbReference type="ChEBI" id="CHEBI:61717"/>
        <label>2</label>
    </ligand>
</feature>
<dbReference type="GO" id="GO:0009055">
    <property type="term" value="F:electron transfer activity"/>
    <property type="evidence" value="ECO:0007669"/>
    <property type="project" value="InterPro"/>
</dbReference>
<evidence type="ECO:0000256" key="12">
    <source>
        <dbReference type="PIRSR" id="PIRSR000005-2"/>
    </source>
</evidence>
<dbReference type="PANTHER" id="PTHR33751">
    <property type="entry name" value="CBB3-TYPE CYTOCHROME C OXIDASE SUBUNIT FIXP"/>
    <property type="match status" value="1"/>
</dbReference>
<dbReference type="InterPro" id="IPR009056">
    <property type="entry name" value="Cyt_c-like_dom"/>
</dbReference>
<evidence type="ECO:0000256" key="1">
    <source>
        <dbReference type="ARBA" id="ARBA00004418"/>
    </source>
</evidence>
<feature type="binding site" description="covalent" evidence="11">
    <location>
        <position position="50"/>
    </location>
    <ligand>
        <name>heme c</name>
        <dbReference type="ChEBI" id="CHEBI:61717"/>
        <label>1</label>
    </ligand>
</feature>
<dbReference type="PRINTS" id="PR00605">
    <property type="entry name" value="CYTCHROMECIC"/>
</dbReference>
<feature type="binding site" description="axial binding residue" evidence="12">
    <location>
        <position position="51"/>
    </location>
    <ligand>
        <name>heme c</name>
        <dbReference type="ChEBI" id="CHEBI:61717"/>
        <label>1</label>
    </ligand>
    <ligandPart>
        <name>Fe</name>
        <dbReference type="ChEBI" id="CHEBI:18248"/>
    </ligandPart>
</feature>
<evidence type="ECO:0000256" key="6">
    <source>
        <dbReference type="ARBA" id="ARBA00022764"/>
    </source>
</evidence>
<evidence type="ECO:0000256" key="8">
    <source>
        <dbReference type="ARBA" id="ARBA00023004"/>
    </source>
</evidence>
<dbReference type="PROSITE" id="PS51007">
    <property type="entry name" value="CYTC"/>
    <property type="match status" value="2"/>
</dbReference>
<evidence type="ECO:0000256" key="10">
    <source>
        <dbReference type="ARBA" id="ARBA00068434"/>
    </source>
</evidence>
<accession>A0A1H2UHK8</accession>
<feature type="domain" description="Cytochrome c" evidence="14">
    <location>
        <begin position="122"/>
        <end position="213"/>
    </location>
</feature>
<evidence type="ECO:0000256" key="2">
    <source>
        <dbReference type="ARBA" id="ARBA00022448"/>
    </source>
</evidence>
<dbReference type="GO" id="GO:0042597">
    <property type="term" value="C:periplasmic space"/>
    <property type="evidence" value="ECO:0007669"/>
    <property type="project" value="UniProtKB-SubCell"/>
</dbReference>
<keyword evidence="4 12" id="KW-0479">Metal-binding</keyword>
<dbReference type="Proteomes" id="UP000198816">
    <property type="component" value="Unassembled WGS sequence"/>
</dbReference>
<reference evidence="16" key="1">
    <citation type="submission" date="2016-10" db="EMBL/GenBank/DDBJ databases">
        <authorList>
            <person name="Varghese N."/>
            <person name="Submissions S."/>
        </authorList>
    </citation>
    <scope>NUCLEOTIDE SEQUENCE [LARGE SCALE GENOMIC DNA]</scope>
    <source>
        <strain evidence="16">DSM 217</strain>
    </source>
</reference>
<evidence type="ECO:0000256" key="4">
    <source>
        <dbReference type="ARBA" id="ARBA00022723"/>
    </source>
</evidence>
<dbReference type="Pfam" id="PF00034">
    <property type="entry name" value="Cytochrom_C"/>
    <property type="match status" value="2"/>
</dbReference>
<feature type="signal peptide" evidence="13">
    <location>
        <begin position="1"/>
        <end position="22"/>
    </location>
</feature>
<proteinExistence type="predicted"/>
<comment type="function">
    <text evidence="9">Diheme, high potential cytochrome c believed to be an intermediate electron donor to terminal oxidation systems.</text>
</comment>
<feature type="chain" id="PRO_5011473193" description="Cytochrome c4" evidence="13">
    <location>
        <begin position="23"/>
        <end position="214"/>
    </location>
</feature>
<keyword evidence="8 12" id="KW-0408">Iron</keyword>
<dbReference type="EMBL" id="FNNZ01000005">
    <property type="protein sequence ID" value="SDW55567.1"/>
    <property type="molecule type" value="Genomic_DNA"/>
</dbReference>
<feature type="binding site" description="axial binding residue" evidence="12">
    <location>
        <position position="190"/>
    </location>
    <ligand>
        <name>heme c</name>
        <dbReference type="ChEBI" id="CHEBI:61717"/>
        <label>2</label>
    </ligand>
    <ligandPart>
        <name>Fe</name>
        <dbReference type="ChEBI" id="CHEBI:18248"/>
    </ligandPart>
</feature>
<gene>
    <name evidence="15" type="ORF">SAMN05421783_105115</name>
</gene>
<feature type="binding site" description="covalent" evidence="11">
    <location>
        <position position="143"/>
    </location>
    <ligand>
        <name>heme c</name>
        <dbReference type="ChEBI" id="CHEBI:61717"/>
        <label>2</label>
    </ligand>
</feature>
<evidence type="ECO:0000256" key="5">
    <source>
        <dbReference type="ARBA" id="ARBA00022729"/>
    </source>
</evidence>
<dbReference type="GO" id="GO:0020037">
    <property type="term" value="F:heme binding"/>
    <property type="evidence" value="ECO:0007669"/>
    <property type="project" value="InterPro"/>
</dbReference>
<dbReference type="InterPro" id="IPR050597">
    <property type="entry name" value="Cytochrome_c_Oxidase_Subunit"/>
</dbReference>
<keyword evidence="6" id="KW-0574">Periplasm</keyword>
<name>A0A1H2UHK8_THIRO</name>
<evidence type="ECO:0000256" key="9">
    <source>
        <dbReference type="ARBA" id="ARBA00053316"/>
    </source>
</evidence>
<dbReference type="InterPro" id="IPR024167">
    <property type="entry name" value="Cytochrome_c4-like"/>
</dbReference>
<feature type="domain" description="Cytochrome c" evidence="14">
    <location>
        <begin position="34"/>
        <end position="113"/>
    </location>
</feature>
<feature type="binding site" description="axial binding residue" evidence="12">
    <location>
        <position position="90"/>
    </location>
    <ligand>
        <name>heme c</name>
        <dbReference type="ChEBI" id="CHEBI:61717"/>
        <label>1</label>
    </ligand>
    <ligandPart>
        <name>Fe</name>
        <dbReference type="ChEBI" id="CHEBI:18248"/>
    </ligandPart>
</feature>
<evidence type="ECO:0000313" key="15">
    <source>
        <dbReference type="EMBL" id="SDW55567.1"/>
    </source>
</evidence>
<dbReference type="PIRSF" id="PIRSF000005">
    <property type="entry name" value="Cytochrome_c4"/>
    <property type="match status" value="1"/>
</dbReference>
<sequence>MVKNWLITVTVAAALVSGALQASEGHQAAAPQVGDPQAGEAKANVICIACHGPQGNSIVPIWPKLAGQHPEYIVKQLMDFKAGRRANEQMTPMAMPLTDQEVLDLAAYYATQPKTPGAADPALASKGESIYRWGNPETGVPACSGCHGPAGQGQSLAKFPRISAQHSDYTKQTLEHFRGALRANDPNGMMRGAAARLSDQEIAAVAQYIQGLNK</sequence>
<evidence type="ECO:0000313" key="16">
    <source>
        <dbReference type="Proteomes" id="UP000198816"/>
    </source>
</evidence>
<dbReference type="AlphaFoldDB" id="A0A1H2UHK8"/>
<dbReference type="Gene3D" id="1.10.760.10">
    <property type="entry name" value="Cytochrome c-like domain"/>
    <property type="match status" value="2"/>
</dbReference>
<keyword evidence="16" id="KW-1185">Reference proteome</keyword>
<keyword evidence="7" id="KW-0249">Electron transport</keyword>
<dbReference type="GO" id="GO:0005506">
    <property type="term" value="F:iron ion binding"/>
    <property type="evidence" value="ECO:0007669"/>
    <property type="project" value="InterPro"/>
</dbReference>
<keyword evidence="5 13" id="KW-0732">Signal</keyword>
<keyword evidence="2" id="KW-0813">Transport</keyword>
<dbReference type="FunFam" id="1.10.760.10:FF:000016">
    <property type="entry name" value="Cytochrome c4"/>
    <property type="match status" value="1"/>
</dbReference>
<dbReference type="InterPro" id="IPR036909">
    <property type="entry name" value="Cyt_c-like_dom_sf"/>
</dbReference>
<feature type="binding site" description="covalent" evidence="11">
    <location>
        <position position="47"/>
    </location>
    <ligand>
        <name>heme c</name>
        <dbReference type="ChEBI" id="CHEBI:61717"/>
        <label>1</label>
    </ligand>
</feature>
<keyword evidence="3 11" id="KW-0349">Heme</keyword>
<evidence type="ECO:0000256" key="3">
    <source>
        <dbReference type="ARBA" id="ARBA00022617"/>
    </source>
</evidence>